<comment type="caution">
    <text evidence="2">The sequence shown here is derived from an EMBL/GenBank/DDBJ whole genome shotgun (WGS) entry which is preliminary data.</text>
</comment>
<dbReference type="Proteomes" id="UP000580250">
    <property type="component" value="Unassembled WGS sequence"/>
</dbReference>
<keyword evidence="1" id="KW-1133">Transmembrane helix</keyword>
<keyword evidence="1" id="KW-0472">Membrane</keyword>
<dbReference type="AlphaFoldDB" id="A0A6V7XTD9"/>
<evidence type="ECO:0000313" key="2">
    <source>
        <dbReference type="EMBL" id="CAD2202521.1"/>
    </source>
</evidence>
<name>A0A6V7XTD9_MELEN</name>
<sequence length="146" mass="16083">MQLFNSLYHNSNKVFNMSIMLLLLFVVVSTFSITSLDGNQTDSNIGANGVSNHSDSTYYTTMPTTTSTITVKTTAPDTPRKLDLSRKVLAIISISIFICCVIFLVGVVGKAWCTVVVGDVMYSKTKNKRGDTVVRSRFKTVNKGRK</sequence>
<feature type="transmembrane region" description="Helical" evidence="1">
    <location>
        <begin position="88"/>
        <end position="112"/>
    </location>
</feature>
<gene>
    <name evidence="2" type="ORF">MENT_LOCUS56158</name>
</gene>
<keyword evidence="1" id="KW-0812">Transmembrane</keyword>
<accession>A0A6V7XTD9</accession>
<protein>
    <submittedName>
        <fullName evidence="2">Uncharacterized protein</fullName>
    </submittedName>
</protein>
<feature type="transmembrane region" description="Helical" evidence="1">
    <location>
        <begin position="14"/>
        <end position="33"/>
    </location>
</feature>
<proteinExistence type="predicted"/>
<reference evidence="2 3" key="1">
    <citation type="submission" date="2020-08" db="EMBL/GenBank/DDBJ databases">
        <authorList>
            <person name="Koutsovoulos G."/>
            <person name="Danchin GJ E."/>
        </authorList>
    </citation>
    <scope>NUCLEOTIDE SEQUENCE [LARGE SCALE GENOMIC DNA]</scope>
</reference>
<dbReference type="EMBL" id="CAJEWN010002210">
    <property type="protein sequence ID" value="CAD2202521.1"/>
    <property type="molecule type" value="Genomic_DNA"/>
</dbReference>
<evidence type="ECO:0000313" key="3">
    <source>
        <dbReference type="Proteomes" id="UP000580250"/>
    </source>
</evidence>
<organism evidence="2 3">
    <name type="scientific">Meloidogyne enterolobii</name>
    <name type="common">Root-knot nematode worm</name>
    <name type="synonym">Meloidogyne mayaguensis</name>
    <dbReference type="NCBI Taxonomy" id="390850"/>
    <lineage>
        <taxon>Eukaryota</taxon>
        <taxon>Metazoa</taxon>
        <taxon>Ecdysozoa</taxon>
        <taxon>Nematoda</taxon>
        <taxon>Chromadorea</taxon>
        <taxon>Rhabditida</taxon>
        <taxon>Tylenchina</taxon>
        <taxon>Tylenchomorpha</taxon>
        <taxon>Tylenchoidea</taxon>
        <taxon>Meloidogynidae</taxon>
        <taxon>Meloidogyninae</taxon>
        <taxon>Meloidogyne</taxon>
    </lineage>
</organism>
<evidence type="ECO:0000256" key="1">
    <source>
        <dbReference type="SAM" id="Phobius"/>
    </source>
</evidence>